<reference evidence="1 2" key="1">
    <citation type="submission" date="2022-05" db="EMBL/GenBank/DDBJ databases">
        <authorList>
            <consortium name="Genoscope - CEA"/>
            <person name="William W."/>
        </authorList>
    </citation>
    <scope>NUCLEOTIDE SEQUENCE [LARGE SCALE GENOMIC DNA]</scope>
</reference>
<keyword evidence="2" id="KW-1185">Reference proteome</keyword>
<evidence type="ECO:0000313" key="2">
    <source>
        <dbReference type="Proteomes" id="UP001159428"/>
    </source>
</evidence>
<feature type="non-terminal residue" evidence="1">
    <location>
        <position position="79"/>
    </location>
</feature>
<dbReference type="Proteomes" id="UP001159428">
    <property type="component" value="Unassembled WGS sequence"/>
</dbReference>
<comment type="caution">
    <text evidence="1">The sequence shown here is derived from an EMBL/GenBank/DDBJ whole genome shotgun (WGS) entry which is preliminary data.</text>
</comment>
<protein>
    <submittedName>
        <fullName evidence="1">Uncharacterized protein</fullName>
    </submittedName>
</protein>
<accession>A0AAU9XL49</accession>
<evidence type="ECO:0000313" key="1">
    <source>
        <dbReference type="EMBL" id="CAH3151027.1"/>
    </source>
</evidence>
<dbReference type="EMBL" id="CALNXJ010000048">
    <property type="protein sequence ID" value="CAH3151027.1"/>
    <property type="molecule type" value="Genomic_DNA"/>
</dbReference>
<gene>
    <name evidence="1" type="ORF">PMEA_00025062</name>
</gene>
<name>A0AAU9XL49_9CNID</name>
<organism evidence="1 2">
    <name type="scientific">Pocillopora meandrina</name>
    <dbReference type="NCBI Taxonomy" id="46732"/>
    <lineage>
        <taxon>Eukaryota</taxon>
        <taxon>Metazoa</taxon>
        <taxon>Cnidaria</taxon>
        <taxon>Anthozoa</taxon>
        <taxon>Hexacorallia</taxon>
        <taxon>Scleractinia</taxon>
        <taxon>Astrocoeniina</taxon>
        <taxon>Pocilloporidae</taxon>
        <taxon>Pocillopora</taxon>
    </lineage>
</organism>
<sequence>MFQKSGCEEGLCDETLQELKSANKINIQLAVKKERLGKGLADAFTIQKIEHKDVVKLFKTQLINLKRFAKFTDVKLLIT</sequence>
<proteinExistence type="predicted"/>
<dbReference type="AlphaFoldDB" id="A0AAU9XL49"/>